<dbReference type="CDD" id="cd02801">
    <property type="entry name" value="DUS_like_FMN"/>
    <property type="match status" value="1"/>
</dbReference>
<proteinExistence type="predicted"/>
<dbReference type="PANTHER" id="PTHR11082">
    <property type="entry name" value="TRNA-DIHYDROURIDINE SYNTHASE"/>
    <property type="match status" value="1"/>
</dbReference>
<keyword evidence="4" id="KW-0819">tRNA processing</keyword>
<dbReference type="Gene3D" id="3.20.20.70">
    <property type="entry name" value="Aldolase class I"/>
    <property type="match status" value="1"/>
</dbReference>
<keyword evidence="2" id="KW-0285">Flavoprotein</keyword>
<evidence type="ECO:0000256" key="1">
    <source>
        <dbReference type="ARBA" id="ARBA00001917"/>
    </source>
</evidence>
<evidence type="ECO:0000313" key="8">
    <source>
        <dbReference type="Proteomes" id="UP000694892"/>
    </source>
</evidence>
<dbReference type="GO" id="GO:0017150">
    <property type="term" value="F:tRNA dihydrouridine synthase activity"/>
    <property type="evidence" value="ECO:0007669"/>
    <property type="project" value="InterPro"/>
</dbReference>
<dbReference type="PROSITE" id="PS01136">
    <property type="entry name" value="UPF0034"/>
    <property type="match status" value="1"/>
</dbReference>
<dbReference type="InterPro" id="IPR035587">
    <property type="entry name" value="DUS-like_FMN-bd"/>
</dbReference>
<dbReference type="Proteomes" id="UP000694892">
    <property type="component" value="Chromosome 3S"/>
</dbReference>
<reference evidence="8" key="1">
    <citation type="journal article" date="2016" name="Nature">
        <title>Genome evolution in the allotetraploid frog Xenopus laevis.</title>
        <authorList>
            <person name="Session A.M."/>
            <person name="Uno Y."/>
            <person name="Kwon T."/>
            <person name="Chapman J.A."/>
            <person name="Toyoda A."/>
            <person name="Takahashi S."/>
            <person name="Fukui A."/>
            <person name="Hikosaka A."/>
            <person name="Suzuki A."/>
            <person name="Kondo M."/>
            <person name="van Heeringen S.J."/>
            <person name="Quigley I."/>
            <person name="Heinz S."/>
            <person name="Ogino H."/>
            <person name="Ochi H."/>
            <person name="Hellsten U."/>
            <person name="Lyons J.B."/>
            <person name="Simakov O."/>
            <person name="Putnam N."/>
            <person name="Stites J."/>
            <person name="Kuroki Y."/>
            <person name="Tanaka T."/>
            <person name="Michiue T."/>
            <person name="Watanabe M."/>
            <person name="Bogdanovic O."/>
            <person name="Lister R."/>
            <person name="Georgiou G."/>
            <person name="Paranjpe S.S."/>
            <person name="van Kruijsbergen I."/>
            <person name="Shu S."/>
            <person name="Carlson J."/>
            <person name="Kinoshita T."/>
            <person name="Ohta Y."/>
            <person name="Mawaribuchi S."/>
            <person name="Jenkins J."/>
            <person name="Grimwood J."/>
            <person name="Schmutz J."/>
            <person name="Mitros T."/>
            <person name="Mozaffari S.V."/>
            <person name="Suzuki Y."/>
            <person name="Haramoto Y."/>
            <person name="Yamamoto T.S."/>
            <person name="Takagi C."/>
            <person name="Heald R."/>
            <person name="Miller K."/>
            <person name="Haudenschild C."/>
            <person name="Kitzman J."/>
            <person name="Nakayama T."/>
            <person name="Izutsu Y."/>
            <person name="Robert J."/>
            <person name="Fortriede J."/>
            <person name="Burns K."/>
            <person name="Lotay V."/>
            <person name="Karimi K."/>
            <person name="Yasuoka Y."/>
            <person name="Dichmann D.S."/>
            <person name="Flajnik M.F."/>
            <person name="Houston D.W."/>
            <person name="Shendure J."/>
            <person name="DuPasquier L."/>
            <person name="Vize P.D."/>
            <person name="Zorn A.M."/>
            <person name="Ito M."/>
            <person name="Marcotte E.M."/>
            <person name="Wallingford J.B."/>
            <person name="Ito Y."/>
            <person name="Asashima M."/>
            <person name="Ueno N."/>
            <person name="Matsuda Y."/>
            <person name="Veenstra G.J."/>
            <person name="Fujiyama A."/>
            <person name="Harland R.M."/>
            <person name="Taira M."/>
            <person name="Rokhsar D.S."/>
        </authorList>
    </citation>
    <scope>NUCLEOTIDE SEQUENCE [LARGE SCALE GENOMIC DNA]</scope>
    <source>
        <strain evidence="8">J</strain>
    </source>
</reference>
<dbReference type="OMA" id="TTICPER"/>
<dbReference type="EMBL" id="CM004471">
    <property type="protein sequence ID" value="OCT87294.1"/>
    <property type="molecule type" value="Genomic_DNA"/>
</dbReference>
<evidence type="ECO:0000256" key="5">
    <source>
        <dbReference type="ARBA" id="ARBA00023002"/>
    </source>
</evidence>
<name>A0A974D814_XENLA</name>
<evidence type="ECO:0000256" key="3">
    <source>
        <dbReference type="ARBA" id="ARBA00022643"/>
    </source>
</evidence>
<dbReference type="SUPFAM" id="SSF51395">
    <property type="entry name" value="FMN-linked oxidoreductases"/>
    <property type="match status" value="1"/>
</dbReference>
<sequence length="239" mass="26811">LVFRTLVRKYSPMIIATDFVKYVKVRDSEFTTNQGDCPFIVQFAAKEAHVLADAASLVSPFASGIDLNCGCPQRWAMAEGYGACLIKNPELVSDMVRQVHNQVDNPGFPVSIKIRIHTVISRTVDLYRKAEAAVHYDAIKKIKESLSIPVVANGDIESLKEAENVQHITGVDGYEETPLACMQDWVDIALEHGIPFTCLHHHLMYMTEKITSKQEKRIFNVLSSTSAVLDYLRDHYGIQ</sequence>
<dbReference type="Pfam" id="PF01207">
    <property type="entry name" value="Dus"/>
    <property type="match status" value="1"/>
</dbReference>
<organism evidence="7 8">
    <name type="scientific">Xenopus laevis</name>
    <name type="common">African clawed frog</name>
    <dbReference type="NCBI Taxonomy" id="8355"/>
    <lineage>
        <taxon>Eukaryota</taxon>
        <taxon>Metazoa</taxon>
        <taxon>Chordata</taxon>
        <taxon>Craniata</taxon>
        <taxon>Vertebrata</taxon>
        <taxon>Euteleostomi</taxon>
        <taxon>Amphibia</taxon>
        <taxon>Batrachia</taxon>
        <taxon>Anura</taxon>
        <taxon>Pipoidea</taxon>
        <taxon>Pipidae</taxon>
        <taxon>Xenopodinae</taxon>
        <taxon>Xenopus</taxon>
        <taxon>Xenopus</taxon>
    </lineage>
</organism>
<dbReference type="InterPro" id="IPR013785">
    <property type="entry name" value="Aldolase_TIM"/>
</dbReference>
<dbReference type="InterPro" id="IPR018517">
    <property type="entry name" value="tRNA_hU_synthase_CS"/>
</dbReference>
<accession>A0A974D814</accession>
<keyword evidence="3" id="KW-0288">FMN</keyword>
<dbReference type="GO" id="GO:0050660">
    <property type="term" value="F:flavin adenine dinucleotide binding"/>
    <property type="evidence" value="ECO:0007669"/>
    <property type="project" value="InterPro"/>
</dbReference>
<evidence type="ECO:0000259" key="6">
    <source>
        <dbReference type="Pfam" id="PF01207"/>
    </source>
</evidence>
<evidence type="ECO:0000256" key="4">
    <source>
        <dbReference type="ARBA" id="ARBA00022694"/>
    </source>
</evidence>
<dbReference type="AlphaFoldDB" id="A0A974D814"/>
<evidence type="ECO:0000313" key="7">
    <source>
        <dbReference type="EMBL" id="OCT87294.1"/>
    </source>
</evidence>
<evidence type="ECO:0000256" key="2">
    <source>
        <dbReference type="ARBA" id="ARBA00022630"/>
    </source>
</evidence>
<feature type="non-terminal residue" evidence="7">
    <location>
        <position position="1"/>
    </location>
</feature>
<comment type="cofactor">
    <cofactor evidence="1">
        <name>FMN</name>
        <dbReference type="ChEBI" id="CHEBI:58210"/>
    </cofactor>
</comment>
<feature type="domain" description="DUS-like FMN-binding" evidence="6">
    <location>
        <begin position="10"/>
        <end position="131"/>
    </location>
</feature>
<keyword evidence="5" id="KW-0560">Oxidoreductase</keyword>
<gene>
    <name evidence="7" type="ORF">XELAEV_18020992mg</name>
</gene>
<protein>
    <recommendedName>
        <fullName evidence="6">DUS-like FMN-binding domain-containing protein</fullName>
    </recommendedName>
</protein>
<dbReference type="PANTHER" id="PTHR11082:SF31">
    <property type="entry name" value="TRNA-DIHYDROURIDINE(20A_20B) SYNTHASE [NAD(P)+]-LIKE"/>
    <property type="match status" value="1"/>
</dbReference>